<protein>
    <submittedName>
        <fullName evidence="1">Uncharacterized protein</fullName>
    </submittedName>
</protein>
<gene>
    <name evidence="1" type="ORF">SMTD_LOCUS16535</name>
</gene>
<accession>A0A3P8G0F9</accession>
<dbReference type="Proteomes" id="UP000269396">
    <property type="component" value="Unassembled WGS sequence"/>
</dbReference>
<reference evidence="1 2" key="1">
    <citation type="submission" date="2018-11" db="EMBL/GenBank/DDBJ databases">
        <authorList>
            <consortium name="Pathogen Informatics"/>
        </authorList>
    </citation>
    <scope>NUCLEOTIDE SEQUENCE [LARGE SCALE GENOMIC DNA]</scope>
    <source>
        <strain>Denwood</strain>
        <strain evidence="2">Zambia</strain>
    </source>
</reference>
<keyword evidence="2" id="KW-1185">Reference proteome</keyword>
<evidence type="ECO:0000313" key="1">
    <source>
        <dbReference type="EMBL" id="VDP71590.1"/>
    </source>
</evidence>
<sequence length="52" mass="6245">MFANRLARLIHKLDKMMANLTHCRTLQMSQKVLIRNIHKGIHPFLYYGNIHR</sequence>
<proteinExistence type="predicted"/>
<dbReference type="EMBL" id="UZAL01037312">
    <property type="protein sequence ID" value="VDP71590.1"/>
    <property type="molecule type" value="Genomic_DNA"/>
</dbReference>
<name>A0A3P8G0F9_9TREM</name>
<organism evidence="1 2">
    <name type="scientific">Schistosoma mattheei</name>
    <dbReference type="NCBI Taxonomy" id="31246"/>
    <lineage>
        <taxon>Eukaryota</taxon>
        <taxon>Metazoa</taxon>
        <taxon>Spiralia</taxon>
        <taxon>Lophotrochozoa</taxon>
        <taxon>Platyhelminthes</taxon>
        <taxon>Trematoda</taxon>
        <taxon>Digenea</taxon>
        <taxon>Strigeidida</taxon>
        <taxon>Schistosomatoidea</taxon>
        <taxon>Schistosomatidae</taxon>
        <taxon>Schistosoma</taxon>
    </lineage>
</organism>
<evidence type="ECO:0000313" key="2">
    <source>
        <dbReference type="Proteomes" id="UP000269396"/>
    </source>
</evidence>
<dbReference type="AlphaFoldDB" id="A0A3P8G0F9"/>